<evidence type="ECO:0000313" key="1">
    <source>
        <dbReference type="EMBL" id="KTC65049.1"/>
    </source>
</evidence>
<evidence type="ECO:0000313" key="4">
    <source>
        <dbReference type="Proteomes" id="UP000281170"/>
    </source>
</evidence>
<accession>A0A0W0R251</accession>
<geneLocation type="plasmid" evidence="2 4">
    <name>13</name>
</geneLocation>
<dbReference type="AlphaFoldDB" id="A0A0W0R251"/>
<dbReference type="OrthoDB" id="5637520at2"/>
<proteinExistence type="predicted"/>
<sequence length="159" mass="18112">MSKSLPFDVVIKMLENLSETPLEMPALIGLETYSEQRVRSRLDSILNSTSDKLFAKLLSFISMNEDDSLAIMQDDTCKNILLTKRPTCLPHWIISLGISQPHVIPFLLKDDEYKNSLSPAEFDYLLENVPGLKEFVMRDNIVPPSDEHESTETSSMCFR</sequence>
<protein>
    <submittedName>
        <fullName evidence="1">Uncharacterized protein</fullName>
    </submittedName>
</protein>
<dbReference type="PATRIC" id="fig|45056.6.peg.1622"/>
<dbReference type="EMBL" id="LR134422">
    <property type="protein sequence ID" value="VEH85432.1"/>
    <property type="molecule type" value="Genomic_DNA"/>
</dbReference>
<reference evidence="2 4" key="2">
    <citation type="submission" date="2018-12" db="EMBL/GenBank/DDBJ databases">
        <authorList>
            <consortium name="Pathogen Informatics"/>
        </authorList>
    </citation>
    <scope>NUCLEOTIDE SEQUENCE [LARGE SCALE GENOMIC DNA]</scope>
    <source>
        <strain evidence="2 4">NCTC12735</strain>
        <plasmid evidence="4">13</plasmid>
    </source>
</reference>
<dbReference type="STRING" id="45056.Lade_1572"/>
<dbReference type="EMBL" id="LNKA01000010">
    <property type="protein sequence ID" value="KTC65049.1"/>
    <property type="molecule type" value="Genomic_DNA"/>
</dbReference>
<dbReference type="RefSeq" id="WP_058462652.1">
    <property type="nucleotide sequence ID" value="NZ_CAAAHS010000009.1"/>
</dbReference>
<keyword evidence="3" id="KW-1185">Reference proteome</keyword>
<gene>
    <name evidence="1" type="ORF">Lade_1572</name>
    <name evidence="2" type="ORF">NCTC12735_01062</name>
</gene>
<name>A0A0W0R251_9GAMM</name>
<dbReference type="KEGG" id="ladl:NCTC12735_01062"/>
<keyword evidence="2" id="KW-0614">Plasmid</keyword>
<evidence type="ECO:0000313" key="3">
    <source>
        <dbReference type="Proteomes" id="UP000054859"/>
    </source>
</evidence>
<dbReference type="Proteomes" id="UP000054859">
    <property type="component" value="Unassembled WGS sequence"/>
</dbReference>
<dbReference type="Proteomes" id="UP000281170">
    <property type="component" value="Plasmid 13"/>
</dbReference>
<evidence type="ECO:0000313" key="2">
    <source>
        <dbReference type="EMBL" id="VEH85432.1"/>
    </source>
</evidence>
<reference evidence="1 3" key="1">
    <citation type="submission" date="2015-11" db="EMBL/GenBank/DDBJ databases">
        <title>Identification of large and diverse effector repertoires of 38 Legionella species.</title>
        <authorList>
            <person name="Burstein D."/>
            <person name="Amaro F."/>
            <person name="Zusman T."/>
            <person name="Lifshitz Z."/>
            <person name="Cohen O."/>
            <person name="Gilbert J.A."/>
            <person name="Pupko T."/>
            <person name="Shuman H.A."/>
            <person name="Segal G."/>
        </authorList>
    </citation>
    <scope>NUCLEOTIDE SEQUENCE [LARGE SCALE GENOMIC DNA]</scope>
    <source>
        <strain evidence="1 3">1762-AUS-E</strain>
    </source>
</reference>
<organism evidence="1 3">
    <name type="scientific">Legionella adelaidensis</name>
    <dbReference type="NCBI Taxonomy" id="45056"/>
    <lineage>
        <taxon>Bacteria</taxon>
        <taxon>Pseudomonadati</taxon>
        <taxon>Pseudomonadota</taxon>
        <taxon>Gammaproteobacteria</taxon>
        <taxon>Legionellales</taxon>
        <taxon>Legionellaceae</taxon>
        <taxon>Legionella</taxon>
    </lineage>
</organism>